<keyword evidence="1" id="KW-0378">Hydrolase</keyword>
<dbReference type="AlphaFoldDB" id="A0A9Q8QDG2"/>
<dbReference type="KEGG" id="ptkz:JDV02_003755"/>
<keyword evidence="2" id="KW-0732">Signal</keyword>
<keyword evidence="4" id="KW-1185">Reference proteome</keyword>
<dbReference type="PANTHER" id="PTHR45648:SF22">
    <property type="entry name" value="GDSL LIPASE_ACYLHYDROLASE FAMILY PROTEIN (AFU_ORTHOLOGUE AFUA_4G14700)"/>
    <property type="match status" value="1"/>
</dbReference>
<gene>
    <name evidence="3" type="ORF">JDV02_003755</name>
</gene>
<evidence type="ECO:0008006" key="5">
    <source>
        <dbReference type="Google" id="ProtNLM"/>
    </source>
</evidence>
<accession>A0A9Q8QDG2</accession>
<dbReference type="PANTHER" id="PTHR45648">
    <property type="entry name" value="GDSL LIPASE/ACYLHYDROLASE FAMILY PROTEIN (AFU_ORTHOLOGUE AFUA_4G14700)"/>
    <property type="match status" value="1"/>
</dbReference>
<evidence type="ECO:0000313" key="4">
    <source>
        <dbReference type="Proteomes" id="UP000829364"/>
    </source>
</evidence>
<dbReference type="EMBL" id="CP086356">
    <property type="protein sequence ID" value="UNI17413.1"/>
    <property type="molecule type" value="Genomic_DNA"/>
</dbReference>
<sequence length="353" mass="39585">MVLASLALLLAPAAALAASIPLQRTAALPASFAIENLVTFGDSYTDEARLTYMKANHKLPPTDSMLPASDHTWSGGYAWGRLVANRTGARYYDYAVAGAMCADALVPRRLNEIDAPFPSVRDYELSAFDQGLQYDKLYPDRRDDNTVYALWIGTNDLGIDGFLGDRENAGQTLDSFVDCVWDVFDRIYETGGRRFVLMTELPLETAPMYARPAGYGHGNDRYWADPSAYDVKAYLDRLAGSIKHVNEAFRSGADKYQHNNDGGRWQDATLSIFNVHQLWLDVRADPDKYLDAPADIDGAYRNCVNDCVYSQNPRTSFMWYDELHPSQRMEEIFASNFIDVVQGKSKYGTDYCT</sequence>
<evidence type="ECO:0000313" key="3">
    <source>
        <dbReference type="EMBL" id="UNI17413.1"/>
    </source>
</evidence>
<dbReference type="GO" id="GO:0016788">
    <property type="term" value="F:hydrolase activity, acting on ester bonds"/>
    <property type="evidence" value="ECO:0007669"/>
    <property type="project" value="InterPro"/>
</dbReference>
<dbReference type="SUPFAM" id="SSF52266">
    <property type="entry name" value="SGNH hydrolase"/>
    <property type="match status" value="1"/>
</dbReference>
<dbReference type="InterPro" id="IPR036514">
    <property type="entry name" value="SGNH_hydro_sf"/>
</dbReference>
<reference evidence="3" key="1">
    <citation type="submission" date="2021-11" db="EMBL/GenBank/DDBJ databases">
        <title>Purpureocillium_takamizusanense_genome.</title>
        <authorList>
            <person name="Nguyen N.-H."/>
        </authorList>
    </citation>
    <scope>NUCLEOTIDE SEQUENCE</scope>
    <source>
        <strain evidence="3">PT3</strain>
    </source>
</reference>
<feature type="signal peptide" evidence="2">
    <location>
        <begin position="1"/>
        <end position="17"/>
    </location>
</feature>
<evidence type="ECO:0000256" key="2">
    <source>
        <dbReference type="SAM" id="SignalP"/>
    </source>
</evidence>
<dbReference type="Proteomes" id="UP000829364">
    <property type="component" value="Chromosome 3"/>
</dbReference>
<dbReference type="InterPro" id="IPR051058">
    <property type="entry name" value="GDSL_Est/Lipase"/>
</dbReference>
<dbReference type="GeneID" id="72065711"/>
<name>A0A9Q8QDG2_9HYPO</name>
<dbReference type="Pfam" id="PF00657">
    <property type="entry name" value="Lipase_GDSL"/>
    <property type="match status" value="1"/>
</dbReference>
<dbReference type="Gene3D" id="3.40.50.1110">
    <property type="entry name" value="SGNH hydrolase"/>
    <property type="match status" value="1"/>
</dbReference>
<proteinExistence type="predicted"/>
<feature type="chain" id="PRO_5040298433" description="Acetyl esterase" evidence="2">
    <location>
        <begin position="18"/>
        <end position="353"/>
    </location>
</feature>
<evidence type="ECO:0000256" key="1">
    <source>
        <dbReference type="ARBA" id="ARBA00022801"/>
    </source>
</evidence>
<protein>
    <recommendedName>
        <fullName evidence="5">Acetyl esterase</fullName>
    </recommendedName>
</protein>
<dbReference type="InterPro" id="IPR001087">
    <property type="entry name" value="GDSL"/>
</dbReference>
<organism evidence="3 4">
    <name type="scientific">Purpureocillium takamizusanense</name>
    <dbReference type="NCBI Taxonomy" id="2060973"/>
    <lineage>
        <taxon>Eukaryota</taxon>
        <taxon>Fungi</taxon>
        <taxon>Dikarya</taxon>
        <taxon>Ascomycota</taxon>
        <taxon>Pezizomycotina</taxon>
        <taxon>Sordariomycetes</taxon>
        <taxon>Hypocreomycetidae</taxon>
        <taxon>Hypocreales</taxon>
        <taxon>Ophiocordycipitaceae</taxon>
        <taxon>Purpureocillium</taxon>
    </lineage>
</organism>
<dbReference type="RefSeq" id="XP_047840894.1">
    <property type="nucleotide sequence ID" value="XM_047984919.1"/>
</dbReference>
<dbReference type="OrthoDB" id="1600564at2759"/>